<dbReference type="Pfam" id="PF13091">
    <property type="entry name" value="PLDc_2"/>
    <property type="match status" value="1"/>
</dbReference>
<dbReference type="SMART" id="SM00155">
    <property type="entry name" value="PLDc"/>
    <property type="match status" value="1"/>
</dbReference>
<reference evidence="2 3" key="1">
    <citation type="submission" date="2020-08" db="EMBL/GenBank/DDBJ databases">
        <title>Genomic Encyclopedia of Type Strains, Phase III (KMG-III): the genomes of soil and plant-associated and newly described type strains.</title>
        <authorList>
            <person name="Whitman W."/>
        </authorList>
    </citation>
    <scope>NUCLEOTIDE SEQUENCE [LARGE SCALE GENOMIC DNA]</scope>
    <source>
        <strain evidence="2 3">CECT 7282</strain>
    </source>
</reference>
<name>A0A839VBX2_9GAMM</name>
<dbReference type="GO" id="GO:0030572">
    <property type="term" value="F:phosphatidyltransferase activity"/>
    <property type="evidence" value="ECO:0007669"/>
    <property type="project" value="UniProtKB-ARBA"/>
</dbReference>
<protein>
    <submittedName>
        <fullName evidence="2">Phosphatidylserine/phosphatidylglycerophosphate/ cardiolipin synthase-like enzyme</fullName>
    </submittedName>
</protein>
<accession>A0A839VBX2</accession>
<organism evidence="2 3">
    <name type="scientific">Halomonas cerina</name>
    <dbReference type="NCBI Taxonomy" id="447424"/>
    <lineage>
        <taxon>Bacteria</taxon>
        <taxon>Pseudomonadati</taxon>
        <taxon>Pseudomonadota</taxon>
        <taxon>Gammaproteobacteria</taxon>
        <taxon>Oceanospirillales</taxon>
        <taxon>Halomonadaceae</taxon>
        <taxon>Halomonas</taxon>
    </lineage>
</organism>
<dbReference type="GO" id="GO:0032049">
    <property type="term" value="P:cardiolipin biosynthetic process"/>
    <property type="evidence" value="ECO:0007669"/>
    <property type="project" value="UniProtKB-ARBA"/>
</dbReference>
<dbReference type="PANTHER" id="PTHR21248">
    <property type="entry name" value="CARDIOLIPIN SYNTHASE"/>
    <property type="match status" value="1"/>
</dbReference>
<dbReference type="SUPFAM" id="SSF56024">
    <property type="entry name" value="Phospholipase D/nuclease"/>
    <property type="match status" value="2"/>
</dbReference>
<proteinExistence type="predicted"/>
<feature type="domain" description="PLD phosphodiesterase" evidence="1">
    <location>
        <begin position="203"/>
        <end position="233"/>
    </location>
</feature>
<dbReference type="EMBL" id="JACHXP010000009">
    <property type="protein sequence ID" value="MBB3190899.1"/>
    <property type="molecule type" value="Genomic_DNA"/>
</dbReference>
<dbReference type="AlphaFoldDB" id="A0A839VBX2"/>
<evidence type="ECO:0000313" key="2">
    <source>
        <dbReference type="EMBL" id="MBB3190899.1"/>
    </source>
</evidence>
<keyword evidence="3" id="KW-1185">Reference proteome</keyword>
<dbReference type="RefSeq" id="WP_183325694.1">
    <property type="nucleotide sequence ID" value="NZ_JACHXP010000009.1"/>
</dbReference>
<evidence type="ECO:0000259" key="1">
    <source>
        <dbReference type="PROSITE" id="PS50035"/>
    </source>
</evidence>
<gene>
    <name evidence="2" type="ORF">FHR94_002140</name>
</gene>
<dbReference type="InterPro" id="IPR001736">
    <property type="entry name" value="PLipase_D/transphosphatidylase"/>
</dbReference>
<dbReference type="Proteomes" id="UP000547614">
    <property type="component" value="Unassembled WGS sequence"/>
</dbReference>
<dbReference type="PROSITE" id="PS50035">
    <property type="entry name" value="PLD"/>
    <property type="match status" value="1"/>
</dbReference>
<comment type="caution">
    <text evidence="2">The sequence shown here is derived from an EMBL/GenBank/DDBJ whole genome shotgun (WGS) entry which is preliminary data.</text>
</comment>
<dbReference type="PANTHER" id="PTHR21248:SF22">
    <property type="entry name" value="PHOSPHOLIPASE D"/>
    <property type="match status" value="1"/>
</dbReference>
<sequence length="474" mass="53064">MSSLSVLVTLVLLSAWLGTAWWQVRKPLPRGLHLCGPWHEARDPVLLLDETWLDTAGRRQCRQQIFDEWLALIGQARRRVVIDIFQFGVLADEACHRPIASELCQTLLLRKAEVPALDVLVITDPINTCYGDQLPAHLAALRQAGIQVVVTDLRPGRDPNPTWTALWRLAFQWFGTPPPRGGWLPNPLGPGRVTLRCYLSVLNLNANHRKVLVVDRGEEWLAVVGSANADDGSSAYRDTALRLRGPAVLDLLHSELAIAAFSGGSPLPTPSPPTSPFLGIPRLRVLTEGAIRDALLVLIDQARDDECLDINALYLAHRRVIRALCRAHARGVTVRLLLDPNVSHFGRRSPGLPNRPVARELHAAGLAIRWSAVPDIHAHSKVLLRHGGARPAALLVGSANYTRRSLDDYNFEAAVHLVAGHDHPVIRRARESFSRYWHNRDGERHSHPYTAFDDATRWRYWRYRLMEASGWCLF</sequence>
<dbReference type="Gene3D" id="3.30.870.10">
    <property type="entry name" value="Endonuclease Chain A"/>
    <property type="match status" value="2"/>
</dbReference>
<evidence type="ECO:0000313" key="3">
    <source>
        <dbReference type="Proteomes" id="UP000547614"/>
    </source>
</evidence>
<dbReference type="InterPro" id="IPR025202">
    <property type="entry name" value="PLD-like_dom"/>
</dbReference>